<proteinExistence type="predicted"/>
<dbReference type="Gene3D" id="2.80.10.50">
    <property type="match status" value="2"/>
</dbReference>
<sequence>MALPRFMDFSNSRERRLCDPLLKVPSGEGKEWQGTSAHKMLLQQHTGWRCSNTPIVPRPARTLCMLMEASTPYVLGDNGYYLRTRAIEGHPYLEFASSDIGDPTVGNEVFTTHDGSVLIKVDKNVVALRNFGNNNFCNRLSTNGKTSCLNVGVSTISREARLEVRELVLSRNIYNVNFRLMDARIYDQRDIVMTTGDAINMTQEPHTQQVKLSYTETKSRTWNGSVSLKLGVQITIESGVPFIADGKLEISFELRVHRSGEKLN</sequence>
<dbReference type="Proteomes" id="UP000288805">
    <property type="component" value="Unassembled WGS sequence"/>
</dbReference>
<feature type="domain" description="Agglutinin" evidence="1">
    <location>
        <begin position="69"/>
        <end position="166"/>
    </location>
</feature>
<dbReference type="SUPFAM" id="SSF50382">
    <property type="entry name" value="Agglutinin"/>
    <property type="match status" value="1"/>
</dbReference>
<reference evidence="2 3" key="1">
    <citation type="journal article" date="2018" name="PLoS Genet.">
        <title>Population sequencing reveals clonal diversity and ancestral inbreeding in the grapevine cultivar Chardonnay.</title>
        <authorList>
            <person name="Roach M.J."/>
            <person name="Johnson D.L."/>
            <person name="Bohlmann J."/>
            <person name="van Vuuren H.J."/>
            <person name="Jones S.J."/>
            <person name="Pretorius I.S."/>
            <person name="Schmidt S.A."/>
            <person name="Borneman A.R."/>
        </authorList>
    </citation>
    <scope>NUCLEOTIDE SEQUENCE [LARGE SCALE GENOMIC DNA]</scope>
    <source>
        <strain evidence="3">cv. Chardonnay</strain>
        <tissue evidence="2">Leaf</tissue>
    </source>
</reference>
<name>A0A438GW81_VITVI</name>
<comment type="caution">
    <text evidence="2">The sequence shown here is derived from an EMBL/GenBank/DDBJ whole genome shotgun (WGS) entry which is preliminary data.</text>
</comment>
<gene>
    <name evidence="2" type="ORF">CK203_056879</name>
</gene>
<accession>A0A438GW81</accession>
<dbReference type="PANTHER" id="PTHR39244:SF5">
    <property type="entry name" value="NATTERIN-3-LIKE"/>
    <property type="match status" value="1"/>
</dbReference>
<evidence type="ECO:0000313" key="3">
    <source>
        <dbReference type="Proteomes" id="UP000288805"/>
    </source>
</evidence>
<dbReference type="InterPro" id="IPR053237">
    <property type="entry name" value="Natterin_C"/>
</dbReference>
<dbReference type="SMART" id="SM00791">
    <property type="entry name" value="Agglutinin"/>
    <property type="match status" value="1"/>
</dbReference>
<evidence type="ECO:0000313" key="2">
    <source>
        <dbReference type="EMBL" id="RVW76458.1"/>
    </source>
</evidence>
<dbReference type="SUPFAM" id="SSF56973">
    <property type="entry name" value="Aerolisin/ETX pore-forming domain"/>
    <property type="match status" value="1"/>
</dbReference>
<evidence type="ECO:0000259" key="1">
    <source>
        <dbReference type="SMART" id="SM00791"/>
    </source>
</evidence>
<dbReference type="InterPro" id="IPR008998">
    <property type="entry name" value="Agglutinin"/>
</dbReference>
<dbReference type="AlphaFoldDB" id="A0A438GW81"/>
<organism evidence="2 3">
    <name type="scientific">Vitis vinifera</name>
    <name type="common">Grape</name>
    <dbReference type="NCBI Taxonomy" id="29760"/>
    <lineage>
        <taxon>Eukaryota</taxon>
        <taxon>Viridiplantae</taxon>
        <taxon>Streptophyta</taxon>
        <taxon>Embryophyta</taxon>
        <taxon>Tracheophyta</taxon>
        <taxon>Spermatophyta</taxon>
        <taxon>Magnoliopsida</taxon>
        <taxon>eudicotyledons</taxon>
        <taxon>Gunneridae</taxon>
        <taxon>Pentapetalae</taxon>
        <taxon>rosids</taxon>
        <taxon>Vitales</taxon>
        <taxon>Vitaceae</taxon>
        <taxon>Viteae</taxon>
        <taxon>Vitis</taxon>
    </lineage>
</organism>
<protein>
    <recommendedName>
        <fullName evidence="1">Agglutinin domain-containing protein</fullName>
    </recommendedName>
</protein>
<dbReference type="PANTHER" id="PTHR39244">
    <property type="entry name" value="NATTERIN-4"/>
    <property type="match status" value="1"/>
</dbReference>
<dbReference type="InterPro" id="IPR036242">
    <property type="entry name" value="Agglutinin_dom_sf"/>
</dbReference>
<dbReference type="EMBL" id="QGNW01000329">
    <property type="protein sequence ID" value="RVW76458.1"/>
    <property type="molecule type" value="Genomic_DNA"/>
</dbReference>
<dbReference type="Gene3D" id="2.170.15.10">
    <property type="entry name" value="Proaerolysin, chain A, domain 3"/>
    <property type="match status" value="1"/>
</dbReference>